<reference evidence="1 2" key="1">
    <citation type="submission" date="2021-06" db="EMBL/GenBank/DDBJ databases">
        <authorList>
            <person name="Kallberg Y."/>
            <person name="Tangrot J."/>
            <person name="Rosling A."/>
        </authorList>
    </citation>
    <scope>NUCLEOTIDE SEQUENCE [LARGE SCALE GENOMIC DNA]</scope>
    <source>
        <strain evidence="1 2">120-4 pot B 10/14</strain>
    </source>
</reference>
<organism evidence="1 2">
    <name type="scientific">Gigaspora margarita</name>
    <dbReference type="NCBI Taxonomy" id="4874"/>
    <lineage>
        <taxon>Eukaryota</taxon>
        <taxon>Fungi</taxon>
        <taxon>Fungi incertae sedis</taxon>
        <taxon>Mucoromycota</taxon>
        <taxon>Glomeromycotina</taxon>
        <taxon>Glomeromycetes</taxon>
        <taxon>Diversisporales</taxon>
        <taxon>Gigasporaceae</taxon>
        <taxon>Gigaspora</taxon>
    </lineage>
</organism>
<keyword evidence="2" id="KW-1185">Reference proteome</keyword>
<gene>
    <name evidence="1" type="ORF">GMARGA_LOCUS10811</name>
</gene>
<evidence type="ECO:0000313" key="2">
    <source>
        <dbReference type="Proteomes" id="UP000789901"/>
    </source>
</evidence>
<dbReference type="Proteomes" id="UP000789901">
    <property type="component" value="Unassembled WGS sequence"/>
</dbReference>
<comment type="caution">
    <text evidence="1">The sequence shown here is derived from an EMBL/GenBank/DDBJ whole genome shotgun (WGS) entry which is preliminary data.</text>
</comment>
<accession>A0ABN7UUF4</accession>
<protein>
    <submittedName>
        <fullName evidence="1">43224_t:CDS:1</fullName>
    </submittedName>
</protein>
<feature type="non-terminal residue" evidence="1">
    <location>
        <position position="176"/>
    </location>
</feature>
<dbReference type="EMBL" id="CAJVQB010006154">
    <property type="protein sequence ID" value="CAG8678289.1"/>
    <property type="molecule type" value="Genomic_DNA"/>
</dbReference>
<sequence length="176" mass="21088">MWVKQKQLVFVKKEITIMKKLHKKVRTSLNEIERQNAAIKNPTVIQNPDPSNKPKRKRESLNINSLKPFNVADDIFESEDITPYEDDNFYSESRDTFNEFDYEEEKFDEIEKNIDKVPTKRENKEREPLEKEIQKMINNKEMTSPQRLEAQTFLFTEIRMFAQDLEDLVRTAQKLE</sequence>
<evidence type="ECO:0000313" key="1">
    <source>
        <dbReference type="EMBL" id="CAG8678289.1"/>
    </source>
</evidence>
<proteinExistence type="predicted"/>
<name>A0ABN7UUF4_GIGMA</name>